<dbReference type="PANTHER" id="PTHR43240:SF20">
    <property type="entry name" value="MEDIUM_LONG-CHAIN ACYL-COA THIOESTERASE YIGI"/>
    <property type="match status" value="1"/>
</dbReference>
<comment type="similarity">
    <text evidence="4">Belongs to the YigI thioesterase family.</text>
</comment>
<dbReference type="InterPro" id="IPR003736">
    <property type="entry name" value="PAAI_dom"/>
</dbReference>
<dbReference type="InterPro" id="IPR029069">
    <property type="entry name" value="HotDog_dom_sf"/>
</dbReference>
<dbReference type="InterPro" id="IPR006683">
    <property type="entry name" value="Thioestr_dom"/>
</dbReference>
<dbReference type="EMBL" id="JACJIA010000001">
    <property type="protein sequence ID" value="MBA8949823.1"/>
    <property type="molecule type" value="Genomic_DNA"/>
</dbReference>
<evidence type="ECO:0000256" key="6">
    <source>
        <dbReference type="ARBA" id="ARBA00040062"/>
    </source>
</evidence>
<keyword evidence="1" id="KW-0378">Hydrolase</keyword>
<dbReference type="Pfam" id="PF03061">
    <property type="entry name" value="4HBT"/>
    <property type="match status" value="1"/>
</dbReference>
<comment type="catalytic activity">
    <reaction evidence="7">
        <text>a medium-chain fatty acyl-CoA + H2O = a medium-chain fatty acid + CoA + H(+)</text>
        <dbReference type="Rhea" id="RHEA:68184"/>
        <dbReference type="ChEBI" id="CHEBI:15377"/>
        <dbReference type="ChEBI" id="CHEBI:15378"/>
        <dbReference type="ChEBI" id="CHEBI:57287"/>
        <dbReference type="ChEBI" id="CHEBI:59558"/>
        <dbReference type="ChEBI" id="CHEBI:90546"/>
    </reaction>
</comment>
<dbReference type="EC" id="3.1.2.20" evidence="5"/>
<dbReference type="PANTHER" id="PTHR43240">
    <property type="entry name" value="1,4-DIHYDROXY-2-NAPHTHOYL-COA THIOESTERASE 1"/>
    <property type="match status" value="1"/>
</dbReference>
<evidence type="ECO:0000256" key="4">
    <source>
        <dbReference type="ARBA" id="ARBA00038381"/>
    </source>
</evidence>
<comment type="caution">
    <text evidence="9">The sequence shown here is derived from an EMBL/GenBank/DDBJ whole genome shotgun (WGS) entry which is preliminary data.</text>
</comment>
<reference evidence="9 10" key="1">
    <citation type="submission" date="2020-08" db="EMBL/GenBank/DDBJ databases">
        <title>Genomic Encyclopedia of Type Strains, Phase IV (KMG-IV): sequencing the most valuable type-strain genomes for metagenomic binning, comparative biology and taxonomic classification.</title>
        <authorList>
            <person name="Goeker M."/>
        </authorList>
    </citation>
    <scope>NUCLEOTIDE SEQUENCE [LARGE SCALE GENOMIC DNA]</scope>
    <source>
        <strain evidence="9 10">DSM 44197</strain>
    </source>
</reference>
<name>A0A7W3LKP1_ACTNM</name>
<dbReference type="AlphaFoldDB" id="A0A7W3LKP1"/>
<evidence type="ECO:0000256" key="1">
    <source>
        <dbReference type="ARBA" id="ARBA00022801"/>
    </source>
</evidence>
<evidence type="ECO:0000259" key="8">
    <source>
        <dbReference type="Pfam" id="PF03061"/>
    </source>
</evidence>
<comment type="catalytic activity">
    <reaction evidence="2">
        <text>a fatty acyl-CoA + H2O = a fatty acid + CoA + H(+)</text>
        <dbReference type="Rhea" id="RHEA:16781"/>
        <dbReference type="ChEBI" id="CHEBI:15377"/>
        <dbReference type="ChEBI" id="CHEBI:15378"/>
        <dbReference type="ChEBI" id="CHEBI:28868"/>
        <dbReference type="ChEBI" id="CHEBI:57287"/>
        <dbReference type="ChEBI" id="CHEBI:77636"/>
        <dbReference type="EC" id="3.1.2.20"/>
    </reaction>
</comment>
<evidence type="ECO:0000256" key="7">
    <source>
        <dbReference type="ARBA" id="ARBA00048062"/>
    </source>
</evidence>
<proteinExistence type="inferred from homology"/>
<gene>
    <name evidence="9" type="ORF">HNR61_001421</name>
</gene>
<dbReference type="SUPFAM" id="SSF54637">
    <property type="entry name" value="Thioesterase/thiol ester dehydrase-isomerase"/>
    <property type="match status" value="1"/>
</dbReference>
<accession>A0A7W3LKP1</accession>
<dbReference type="NCBIfam" id="TIGR00369">
    <property type="entry name" value="unchar_dom_1"/>
    <property type="match status" value="1"/>
</dbReference>
<dbReference type="CDD" id="cd03443">
    <property type="entry name" value="PaaI_thioesterase"/>
    <property type="match status" value="1"/>
</dbReference>
<evidence type="ECO:0000256" key="5">
    <source>
        <dbReference type="ARBA" id="ARBA00038894"/>
    </source>
</evidence>
<keyword evidence="10" id="KW-1185">Reference proteome</keyword>
<protein>
    <recommendedName>
        <fullName evidence="6">Medium/long-chain acyl-CoA thioesterase YigI</fullName>
        <ecNumber evidence="5">3.1.2.20</ecNumber>
    </recommendedName>
</protein>
<dbReference type="Proteomes" id="UP000572680">
    <property type="component" value="Unassembled WGS sequence"/>
</dbReference>
<evidence type="ECO:0000256" key="2">
    <source>
        <dbReference type="ARBA" id="ARBA00035880"/>
    </source>
</evidence>
<comment type="catalytic activity">
    <reaction evidence="3">
        <text>a long-chain fatty acyl-CoA + H2O = a long-chain fatty acid + CoA + H(+)</text>
        <dbReference type="Rhea" id="RHEA:67680"/>
        <dbReference type="ChEBI" id="CHEBI:15377"/>
        <dbReference type="ChEBI" id="CHEBI:15378"/>
        <dbReference type="ChEBI" id="CHEBI:57287"/>
        <dbReference type="ChEBI" id="CHEBI:57560"/>
        <dbReference type="ChEBI" id="CHEBI:83139"/>
    </reaction>
</comment>
<feature type="domain" description="Thioesterase" evidence="8">
    <location>
        <begin position="46"/>
        <end position="113"/>
    </location>
</feature>
<evidence type="ECO:0000313" key="9">
    <source>
        <dbReference type="EMBL" id="MBA8949823.1"/>
    </source>
</evidence>
<dbReference type="RefSeq" id="WP_182842185.1">
    <property type="nucleotide sequence ID" value="NZ_BAAALP010000025.1"/>
</dbReference>
<sequence length="135" mass="13941">MADLEFARGTLKAQPFSELLGTRLTEFGDGGATLELDVRDELLQQNGFVHGGVLAYLADNALTFAAGAAAGTNVVTAGFTIEYLRPAVGVTLRARAGVVRAGRSRVVCRCDVLVLDAEGAETPCAAAQGTVSVLS</sequence>
<dbReference type="Gene3D" id="3.10.129.10">
    <property type="entry name" value="Hotdog Thioesterase"/>
    <property type="match status" value="1"/>
</dbReference>
<organism evidence="9 10">
    <name type="scientific">Actinomadura namibiensis</name>
    <dbReference type="NCBI Taxonomy" id="182080"/>
    <lineage>
        <taxon>Bacteria</taxon>
        <taxon>Bacillati</taxon>
        <taxon>Actinomycetota</taxon>
        <taxon>Actinomycetes</taxon>
        <taxon>Streptosporangiales</taxon>
        <taxon>Thermomonosporaceae</taxon>
        <taxon>Actinomadura</taxon>
    </lineage>
</organism>
<evidence type="ECO:0000256" key="3">
    <source>
        <dbReference type="ARBA" id="ARBA00036002"/>
    </source>
</evidence>
<dbReference type="GO" id="GO:0047617">
    <property type="term" value="F:fatty acyl-CoA hydrolase activity"/>
    <property type="evidence" value="ECO:0007669"/>
    <property type="project" value="UniProtKB-EC"/>
</dbReference>
<evidence type="ECO:0000313" key="10">
    <source>
        <dbReference type="Proteomes" id="UP000572680"/>
    </source>
</evidence>